<sequence>MLGKTIEAKMQYRKRDLELNTSFNAKDNNLVEFSVASSEPFFRVSEDNPDDGYYEVLLIGEENIDFSRMSDGKCPFLFEHDTEKQLGVVEKAYIADNKLKVLVKFSENEFPQMVLKDILSGIRRNVSIGYIVMETNVQPNNGDFPTVYITKWQPYECTSCTVPADPTVGYQRTLNNETQGSLLNMEEEKLKQPVEEIVDDKEVIQEENNEEQIVQEAVENQEEIVDETEEILAAGELADEEELAKKCISEKRSLKEFKQLVKNKRNLKGKKSMETPKKYSITKAIRSIWKGTKDAEYEMNLSHDAQRNLSTQDDHDLFVPNGQLRALGTGATNGGALVNTSYLPNEYVPLLRPELSLEKTGFHTIPSDGAPVSFAVMTTGATAAMYDLDGELADSEPAFSLKTLTPKKAGICVPIPFSLILQAKPEADAIVEEDMVNSIKELRDKMILIGSGASNEPTGIYSTTGVNTVEPSGIYSWAGVVEAEKKIREHNVTGELYWVMNSNNKAKFETTLKDKTAGAKYLCEDNKIKDHEVVVNNFLSDDQIILGDFSDVAVAEFGPLKVKVDDISLAKKQAIQIIMDMEFDCCVRRPSSFTITKS</sequence>
<evidence type="ECO:0000256" key="7">
    <source>
        <dbReference type="ARBA" id="ARBA00023045"/>
    </source>
</evidence>
<comment type="subcellular location">
    <subcellularLocation>
        <location evidence="1">Virion</location>
    </subcellularLocation>
</comment>
<evidence type="ECO:0000256" key="4">
    <source>
        <dbReference type="ARBA" id="ARBA00022801"/>
    </source>
</evidence>
<dbReference type="SUPFAM" id="SSF56563">
    <property type="entry name" value="Major capsid protein gp5"/>
    <property type="match status" value="1"/>
</dbReference>
<evidence type="ECO:0000313" key="10">
    <source>
        <dbReference type="EMBL" id="DAD90222.1"/>
    </source>
</evidence>
<dbReference type="InterPro" id="IPR054613">
    <property type="entry name" value="Peptidase_S78_dom"/>
</dbReference>
<dbReference type="GO" id="GO:0046797">
    <property type="term" value="P:viral procapsid maturation"/>
    <property type="evidence" value="ECO:0007669"/>
    <property type="project" value="UniProtKB-KW"/>
</dbReference>
<dbReference type="GO" id="GO:0006508">
    <property type="term" value="P:proteolysis"/>
    <property type="evidence" value="ECO:0007669"/>
    <property type="project" value="UniProtKB-KW"/>
</dbReference>
<dbReference type="Pfam" id="PF05065">
    <property type="entry name" value="Phage_capsid"/>
    <property type="match status" value="1"/>
</dbReference>
<evidence type="ECO:0000259" key="8">
    <source>
        <dbReference type="Pfam" id="PF04586"/>
    </source>
</evidence>
<dbReference type="Pfam" id="PF04586">
    <property type="entry name" value="Peptidase_S78"/>
    <property type="match status" value="1"/>
</dbReference>
<dbReference type="EMBL" id="BK015080">
    <property type="protein sequence ID" value="DAD90222.1"/>
    <property type="molecule type" value="Genomic_DNA"/>
</dbReference>
<dbReference type="InterPro" id="IPR024455">
    <property type="entry name" value="Phage_capsid"/>
</dbReference>
<dbReference type="InterPro" id="IPR054612">
    <property type="entry name" value="Phage_capsid-like_C"/>
</dbReference>
<evidence type="ECO:0000256" key="2">
    <source>
        <dbReference type="ARBA" id="ARBA00022612"/>
    </source>
</evidence>
<keyword evidence="6" id="KW-0118">Viral capsid assembly</keyword>
<dbReference type="Gene3D" id="3.30.2320.10">
    <property type="entry name" value="hypothetical protein PF0899 domain"/>
    <property type="match status" value="1"/>
</dbReference>
<evidence type="ECO:0000259" key="9">
    <source>
        <dbReference type="Pfam" id="PF05065"/>
    </source>
</evidence>
<keyword evidence="2" id="KW-1188">Viral release from host cell</keyword>
<keyword evidence="5" id="KW-0946">Virion</keyword>
<evidence type="ECO:0000256" key="6">
    <source>
        <dbReference type="ARBA" id="ARBA00022950"/>
    </source>
</evidence>
<protein>
    <submittedName>
        <fullName evidence="10">Major capsid protein</fullName>
    </submittedName>
</protein>
<evidence type="ECO:0000256" key="3">
    <source>
        <dbReference type="ARBA" id="ARBA00022670"/>
    </source>
</evidence>
<name>A0A8S5N6G4_9CAUD</name>
<evidence type="ECO:0000256" key="5">
    <source>
        <dbReference type="ARBA" id="ARBA00022844"/>
    </source>
</evidence>
<feature type="domain" description="Prohead serine protease" evidence="8">
    <location>
        <begin position="71"/>
        <end position="167"/>
    </location>
</feature>
<keyword evidence="3" id="KW-0645">Protease</keyword>
<evidence type="ECO:0000256" key="1">
    <source>
        <dbReference type="ARBA" id="ARBA00004328"/>
    </source>
</evidence>
<reference evidence="10" key="1">
    <citation type="journal article" date="2021" name="Proc. Natl. Acad. Sci. U.S.A.">
        <title>A Catalog of Tens of Thousands of Viruses from Human Metagenomes Reveals Hidden Associations with Chronic Diseases.</title>
        <authorList>
            <person name="Tisza M.J."/>
            <person name="Buck C.B."/>
        </authorList>
    </citation>
    <scope>NUCLEOTIDE SEQUENCE</scope>
    <source>
        <strain evidence="10">Ct8ME27</strain>
    </source>
</reference>
<accession>A0A8S5N6G4</accession>
<proteinExistence type="predicted"/>
<dbReference type="GO" id="GO:0044423">
    <property type="term" value="C:virion component"/>
    <property type="evidence" value="ECO:0007669"/>
    <property type="project" value="UniProtKB-KW"/>
</dbReference>
<organism evidence="10">
    <name type="scientific">Myoviridae sp. ct8ME27</name>
    <dbReference type="NCBI Taxonomy" id="2826622"/>
    <lineage>
        <taxon>Viruses</taxon>
        <taxon>Duplodnaviria</taxon>
        <taxon>Heunggongvirae</taxon>
        <taxon>Uroviricota</taxon>
        <taxon>Caudoviricetes</taxon>
    </lineage>
</organism>
<feature type="domain" description="Phage capsid-like C-terminal" evidence="9">
    <location>
        <begin position="345"/>
        <end position="597"/>
    </location>
</feature>
<dbReference type="Gene3D" id="3.30.2400.10">
    <property type="entry name" value="Major capsid protein gp5"/>
    <property type="match status" value="1"/>
</dbReference>
<keyword evidence="7" id="KW-1273">Viral capsid maturation</keyword>
<keyword evidence="4" id="KW-0378">Hydrolase</keyword>
<dbReference type="GO" id="GO:0008233">
    <property type="term" value="F:peptidase activity"/>
    <property type="evidence" value="ECO:0007669"/>
    <property type="project" value="UniProtKB-KW"/>
</dbReference>
<dbReference type="NCBIfam" id="TIGR01554">
    <property type="entry name" value="major_cap_HK97"/>
    <property type="match status" value="1"/>
</dbReference>